<name>A0AAW5SHC3_MYCNV</name>
<feature type="compositionally biased region" description="Polar residues" evidence="1">
    <location>
        <begin position="643"/>
        <end position="652"/>
    </location>
</feature>
<dbReference type="Proteomes" id="UP000069773">
    <property type="component" value="Unassembled WGS sequence"/>
</dbReference>
<dbReference type="Proteomes" id="UP001207528">
    <property type="component" value="Unassembled WGS sequence"/>
</dbReference>
<feature type="compositionally biased region" description="Polar residues" evidence="1">
    <location>
        <begin position="577"/>
        <end position="596"/>
    </location>
</feature>
<dbReference type="EMBL" id="BCTA01000013">
    <property type="protein sequence ID" value="GAT07733.1"/>
    <property type="molecule type" value="Genomic_DNA"/>
</dbReference>
<evidence type="ECO:0000313" key="3">
    <source>
        <dbReference type="EMBL" id="GAT07733.1"/>
    </source>
</evidence>
<evidence type="ECO:0000313" key="6">
    <source>
        <dbReference type="Proteomes" id="UP001207528"/>
    </source>
</evidence>
<keyword evidence="5" id="KW-1185">Reference proteome</keyword>
<evidence type="ECO:0000256" key="2">
    <source>
        <dbReference type="SAM" id="SignalP"/>
    </source>
</evidence>
<comment type="caution">
    <text evidence="4">The sequence shown here is derived from an EMBL/GenBank/DDBJ whole genome shotgun (WGS) entry which is preliminary data.</text>
</comment>
<dbReference type="RefSeq" id="WP_067387568.1">
    <property type="nucleotide sequence ID" value="NZ_BCTA01000013.1"/>
</dbReference>
<accession>A0AAW5SHC3</accession>
<feature type="compositionally biased region" description="Polar residues" evidence="1">
    <location>
        <begin position="519"/>
        <end position="528"/>
    </location>
</feature>
<feature type="chain" id="PRO_5043789855" evidence="2">
    <location>
        <begin position="35"/>
        <end position="652"/>
    </location>
</feature>
<dbReference type="EMBL" id="JACKTI010000029">
    <property type="protein sequence ID" value="MCV7023624.1"/>
    <property type="molecule type" value="Genomic_DNA"/>
</dbReference>
<reference evidence="3 5" key="1">
    <citation type="journal article" date="2016" name="Genome Announc.">
        <title>Draft Genome Sequences of Five Rapidly Growing Mycobacterium Species, M. thermoresistibile, M. fortuitum subsp. acetamidolyticum, M. canariasense, M. brisbanense, and M. novocastrense.</title>
        <authorList>
            <person name="Katahira K."/>
            <person name="Ogura Y."/>
            <person name="Gotoh Y."/>
            <person name="Hayashi T."/>
        </authorList>
    </citation>
    <scope>NUCLEOTIDE SEQUENCE [LARGE SCALE GENOMIC DNA]</scope>
    <source>
        <strain evidence="3 5">JCM18114</strain>
    </source>
</reference>
<feature type="compositionally biased region" description="Low complexity" evidence="1">
    <location>
        <begin position="486"/>
        <end position="500"/>
    </location>
</feature>
<keyword evidence="2" id="KW-0732">Signal</keyword>
<feature type="signal peptide" evidence="2">
    <location>
        <begin position="1"/>
        <end position="34"/>
    </location>
</feature>
<dbReference type="AlphaFoldDB" id="A0AAW5SHC3"/>
<evidence type="ECO:0000313" key="5">
    <source>
        <dbReference type="Proteomes" id="UP000069773"/>
    </source>
</evidence>
<sequence length="652" mass="64185">MEIAPRSYLTTTMALTAAGAIALTPLTIPSTAPANIAVPHAAAPPTIELAAAISPADIKALINNLNSAMNAVSATVTTAIGAPGQTLADALNSAVTLNTTLWDTLITATDNPTLGDVLKALKATSNSGLTRLATTAGSANTTFTLATGQVTDLLTSTLTGSLSAALQAVAGILNNPLSAAAYTALLTVPLDIAGLTINNALTTAGHDLAPAALRLGTTFVTGITAQITNALSGFNDLLDAVGDNSGNRLIDGALTAVQGIVSAPVTATIAGINGGTSALSNAATTALTRLTTRASAAVTTWIGNGTTPGALQAAIERIGTAPLAPASYADALSILVGAGSTTLTIAAGTAGTLASIPFSTAAKLTTTGADVITAFTSSAATAASGILQMAGQPVFVTGLPHVIAAGVNTAVNLAAFATATSLNAVALALDIGSAISNLTTRSAAALPPAASIPDTSALSAPRTVSLSITPTSTPDAAGTDAETGTAIVEPTPQDPAADDPQAPPTAQPTETPAAEHLTESPQPQTQPTDPVLDPDASTVTAPDPTPTTETTTGAADTEEGTTTTPATETDEPRTTRLTKPTATKNASETAADTGESTNDDDARATTRPSSPRHAQGTKKNGISVNDIKSRIDNDKPTAGDTGASDSSSPAAA</sequence>
<feature type="compositionally biased region" description="Basic and acidic residues" evidence="1">
    <location>
        <begin position="627"/>
        <end position="637"/>
    </location>
</feature>
<protein>
    <submittedName>
        <fullName evidence="4">Uncharacterized protein</fullName>
    </submittedName>
</protein>
<proteinExistence type="predicted"/>
<reference evidence="4" key="3">
    <citation type="journal article" date="2022" name="BMC Genomics">
        <title>Comparative genome analysis of mycobacteria focusing on tRNA and non-coding RNA.</title>
        <authorList>
            <person name="Behra P.R.K."/>
            <person name="Pettersson B.M.F."/>
            <person name="Ramesh M."/>
            <person name="Das S."/>
            <person name="Dasgupta S."/>
            <person name="Kirsebom L.A."/>
        </authorList>
    </citation>
    <scope>NUCLEOTIDE SEQUENCE</scope>
    <source>
        <strain evidence="4">DSM 44203</strain>
    </source>
</reference>
<evidence type="ECO:0000256" key="1">
    <source>
        <dbReference type="SAM" id="MobiDB-lite"/>
    </source>
</evidence>
<gene>
    <name evidence="4" type="ORF">H7I77_09720</name>
    <name evidence="3" type="ORF">RMCN_0866</name>
</gene>
<feature type="region of interest" description="Disordered" evidence="1">
    <location>
        <begin position="486"/>
        <end position="652"/>
    </location>
</feature>
<feature type="compositionally biased region" description="Low complexity" evidence="1">
    <location>
        <begin position="533"/>
        <end position="567"/>
    </location>
</feature>
<evidence type="ECO:0000313" key="4">
    <source>
        <dbReference type="EMBL" id="MCV7023624.1"/>
    </source>
</evidence>
<reference evidence="4" key="2">
    <citation type="submission" date="2020-07" db="EMBL/GenBank/DDBJ databases">
        <authorList>
            <person name="Pettersson B.M.F."/>
            <person name="Behra P.R.K."/>
            <person name="Ramesh M."/>
            <person name="Das S."/>
            <person name="Dasgupta S."/>
            <person name="Kirsebom L.A."/>
        </authorList>
    </citation>
    <scope>NUCLEOTIDE SEQUENCE</scope>
    <source>
        <strain evidence="4">DSM 44203</strain>
    </source>
</reference>
<organism evidence="4 6">
    <name type="scientific">Mycolicibacterium novocastrense</name>
    <name type="common">Mycobacterium novocastrense</name>
    <dbReference type="NCBI Taxonomy" id="59813"/>
    <lineage>
        <taxon>Bacteria</taxon>
        <taxon>Bacillati</taxon>
        <taxon>Actinomycetota</taxon>
        <taxon>Actinomycetes</taxon>
        <taxon>Mycobacteriales</taxon>
        <taxon>Mycobacteriaceae</taxon>
        <taxon>Mycolicibacterium</taxon>
    </lineage>
</organism>